<dbReference type="SMART" id="SM00341">
    <property type="entry name" value="HRDC"/>
    <property type="match status" value="1"/>
</dbReference>
<evidence type="ECO:0000256" key="3">
    <source>
        <dbReference type="ARBA" id="ARBA00022722"/>
    </source>
</evidence>
<evidence type="ECO:0000256" key="5">
    <source>
        <dbReference type="ARBA" id="ARBA00022839"/>
    </source>
</evidence>
<dbReference type="Pfam" id="PF01612">
    <property type="entry name" value="DNA_pol_A_exo1"/>
    <property type="match status" value="1"/>
</dbReference>
<evidence type="ECO:0000256" key="2">
    <source>
        <dbReference type="ARBA" id="ARBA00022694"/>
    </source>
</evidence>
<gene>
    <name evidence="6" type="primary">rnd</name>
    <name evidence="9" type="ORF">HME9302_01510</name>
</gene>
<keyword evidence="4 6" id="KW-0378">Hydrolase</keyword>
<dbReference type="GO" id="GO:0000166">
    <property type="term" value="F:nucleotide binding"/>
    <property type="evidence" value="ECO:0007669"/>
    <property type="project" value="InterPro"/>
</dbReference>
<proteinExistence type="inferred from homology"/>
<dbReference type="GO" id="GO:0042780">
    <property type="term" value="P:tRNA 3'-end processing"/>
    <property type="evidence" value="ECO:0007669"/>
    <property type="project" value="UniProtKB-UniRule"/>
</dbReference>
<comment type="function">
    <text evidence="6">Exonuclease involved in the 3' processing of various precursor tRNAs. Initiates hydrolysis at the 3'-terminus of an RNA molecule and releases 5'-mononucleotides.</text>
</comment>
<dbReference type="NCBIfam" id="TIGR01388">
    <property type="entry name" value="rnd"/>
    <property type="match status" value="1"/>
</dbReference>
<dbReference type="AlphaFoldDB" id="A0A369QDE9"/>
<evidence type="ECO:0000256" key="4">
    <source>
        <dbReference type="ARBA" id="ARBA00022801"/>
    </source>
</evidence>
<keyword evidence="5 6" id="KW-0269">Exonuclease</keyword>
<dbReference type="PANTHER" id="PTHR47649">
    <property type="entry name" value="RIBONUCLEASE D"/>
    <property type="match status" value="1"/>
</dbReference>
<dbReference type="InterPro" id="IPR051086">
    <property type="entry name" value="RNase_D-like"/>
</dbReference>
<dbReference type="InterPro" id="IPR002562">
    <property type="entry name" value="3'-5'_exonuclease_dom"/>
</dbReference>
<feature type="domain" description="3'-5' exonuclease" evidence="8">
    <location>
        <begin position="49"/>
        <end position="219"/>
    </location>
</feature>
<dbReference type="Gene3D" id="3.30.420.10">
    <property type="entry name" value="Ribonuclease H-like superfamily/Ribonuclease H"/>
    <property type="match status" value="1"/>
</dbReference>
<dbReference type="SMART" id="SM00474">
    <property type="entry name" value="35EXOc"/>
    <property type="match status" value="1"/>
</dbReference>
<keyword evidence="3 6" id="KW-0540">Nuclease</keyword>
<dbReference type="InterPro" id="IPR006292">
    <property type="entry name" value="RNase_D"/>
</dbReference>
<comment type="catalytic activity">
    <reaction evidence="6">
        <text>Exonucleolytic cleavage that removes extra residues from the 3'-terminus of tRNA to produce 5'-mononucleotides.</text>
        <dbReference type="EC" id="3.1.13.5"/>
    </reaction>
</comment>
<comment type="cofactor">
    <cofactor evidence="6">
        <name>a divalent metal cation</name>
        <dbReference type="ChEBI" id="CHEBI:60240"/>
    </cofactor>
</comment>
<keyword evidence="2 6" id="KW-0819">tRNA processing</keyword>
<comment type="similarity">
    <text evidence="6">Belongs to the RNase D family.</text>
</comment>
<dbReference type="EMBL" id="QBKA01000002">
    <property type="protein sequence ID" value="RDC60308.1"/>
    <property type="molecule type" value="Genomic_DNA"/>
</dbReference>
<dbReference type="GO" id="GO:0003676">
    <property type="term" value="F:nucleic acid binding"/>
    <property type="evidence" value="ECO:0007669"/>
    <property type="project" value="InterPro"/>
</dbReference>
<sequence length="443" mass="49395">MRALTGNAQRFVKLPTAMQRRNTQQGNGAATPRRAAFRPNTRKDLMKIHDLITDTETLAAMCKRLAEGEFVAVDTEFMRENTYYPELCLVQIGNEEEAAAVDPLAKGIDLQPLLDLMCDNEDVLKIFHAGGQDVEIVFNLTGKTPFPIFDTQIAMMAISQSEQIGYANLVESWLGITVDKGARFTDWSRRPLTDRQIEYAIGDVTHLATIFPKMLKKLVKTGRGAWLNAEMEKLADPDNYRNDPTLAWRRIRAQGRKPDVLGRLKALAAWREGEAQHKDIPRGRIVRDETLADIASHPPKKQADLAKVRGLSNAWRENDIGKRMMKVLEEAEPLPKDELPDRPKRGAPLGKEGALVADLLKLLLKIRSREIDVASRLLTRSDELEALAAGVRELPILQGWRYDAFGKDALELVEGRTGFAVKDGRLAMTSIGDAPEDAAGDGR</sequence>
<reference evidence="9 10" key="1">
    <citation type="submission" date="2018-04" db="EMBL/GenBank/DDBJ databases">
        <title>Altererythrobacter sp. HME9302 genome sequencing and assembly.</title>
        <authorList>
            <person name="Kang H."/>
            <person name="Kim H."/>
            <person name="Joh K."/>
        </authorList>
    </citation>
    <scope>NUCLEOTIDE SEQUENCE [LARGE SCALE GENOMIC DNA]</scope>
    <source>
        <strain evidence="9 10">HME9302</strain>
    </source>
</reference>
<name>A0A369QDE9_9SPHN</name>
<evidence type="ECO:0000259" key="7">
    <source>
        <dbReference type="SMART" id="SM00341"/>
    </source>
</evidence>
<accession>A0A369QDE9</accession>
<dbReference type="InterPro" id="IPR036397">
    <property type="entry name" value="RNaseH_sf"/>
</dbReference>
<evidence type="ECO:0000256" key="1">
    <source>
        <dbReference type="ARBA" id="ARBA00022490"/>
    </source>
</evidence>
<dbReference type="Proteomes" id="UP000253727">
    <property type="component" value="Unassembled WGS sequence"/>
</dbReference>
<dbReference type="InterPro" id="IPR010997">
    <property type="entry name" value="HRDC-like_sf"/>
</dbReference>
<dbReference type="Gene3D" id="1.10.150.80">
    <property type="entry name" value="HRDC domain"/>
    <property type="match status" value="1"/>
</dbReference>
<keyword evidence="10" id="KW-1185">Reference proteome</keyword>
<keyword evidence="1 6" id="KW-0963">Cytoplasm</keyword>
<evidence type="ECO:0000256" key="6">
    <source>
        <dbReference type="HAMAP-Rule" id="MF_01899"/>
    </source>
</evidence>
<comment type="subcellular location">
    <subcellularLocation>
        <location evidence="6">Cytoplasm</location>
    </subcellularLocation>
</comment>
<organism evidence="9 10">
    <name type="scientific">Alteripontixanthobacter maritimus</name>
    <dbReference type="NCBI Taxonomy" id="2161824"/>
    <lineage>
        <taxon>Bacteria</taxon>
        <taxon>Pseudomonadati</taxon>
        <taxon>Pseudomonadota</taxon>
        <taxon>Alphaproteobacteria</taxon>
        <taxon>Sphingomonadales</taxon>
        <taxon>Erythrobacteraceae</taxon>
        <taxon>Alteripontixanthobacter</taxon>
    </lineage>
</organism>
<dbReference type="GO" id="GO:0033890">
    <property type="term" value="F:ribonuclease D activity"/>
    <property type="evidence" value="ECO:0007669"/>
    <property type="project" value="UniProtKB-UniRule"/>
</dbReference>
<comment type="caution">
    <text evidence="9">The sequence shown here is derived from an EMBL/GenBank/DDBJ whole genome shotgun (WGS) entry which is preliminary data.</text>
</comment>
<dbReference type="GO" id="GO:0005737">
    <property type="term" value="C:cytoplasm"/>
    <property type="evidence" value="ECO:0007669"/>
    <property type="project" value="UniProtKB-SubCell"/>
</dbReference>
<dbReference type="EC" id="3.1.13.5" evidence="6"/>
<dbReference type="HAMAP" id="MF_01899">
    <property type="entry name" value="RNase_D"/>
    <property type="match status" value="1"/>
</dbReference>
<protein>
    <recommendedName>
        <fullName evidence="6">Ribonuclease D</fullName>
        <shortName evidence="6">RNase D</shortName>
        <ecNumber evidence="6">3.1.13.5</ecNumber>
    </recommendedName>
</protein>
<evidence type="ECO:0000313" key="9">
    <source>
        <dbReference type="EMBL" id="RDC60308.1"/>
    </source>
</evidence>
<dbReference type="CDD" id="cd06142">
    <property type="entry name" value="RNaseD_exo"/>
    <property type="match status" value="1"/>
</dbReference>
<dbReference type="PANTHER" id="PTHR47649:SF1">
    <property type="entry name" value="RIBONUCLEASE D"/>
    <property type="match status" value="1"/>
</dbReference>
<dbReference type="Pfam" id="PF00570">
    <property type="entry name" value="HRDC"/>
    <property type="match status" value="1"/>
</dbReference>
<evidence type="ECO:0000259" key="8">
    <source>
        <dbReference type="SMART" id="SM00474"/>
    </source>
</evidence>
<dbReference type="InterPro" id="IPR044876">
    <property type="entry name" value="HRDC_dom_sf"/>
</dbReference>
<dbReference type="InterPro" id="IPR002121">
    <property type="entry name" value="HRDC_dom"/>
</dbReference>
<dbReference type="SUPFAM" id="SSF47819">
    <property type="entry name" value="HRDC-like"/>
    <property type="match status" value="2"/>
</dbReference>
<dbReference type="SUPFAM" id="SSF53098">
    <property type="entry name" value="Ribonuclease H-like"/>
    <property type="match status" value="1"/>
</dbReference>
<dbReference type="InterPro" id="IPR012337">
    <property type="entry name" value="RNaseH-like_sf"/>
</dbReference>
<feature type="domain" description="HRDC" evidence="7">
    <location>
        <begin position="257"/>
        <end position="338"/>
    </location>
</feature>
<dbReference type="GO" id="GO:0008408">
    <property type="term" value="F:3'-5' exonuclease activity"/>
    <property type="evidence" value="ECO:0007669"/>
    <property type="project" value="InterPro"/>
</dbReference>
<evidence type="ECO:0000313" key="10">
    <source>
        <dbReference type="Proteomes" id="UP000253727"/>
    </source>
</evidence>